<reference evidence="1 2" key="1">
    <citation type="submission" date="2014-02" db="EMBL/GenBank/DDBJ databases">
        <title>Single nucleus genome sequencing reveals high similarity among nuclei of an endomycorrhizal fungus.</title>
        <authorList>
            <person name="Lin K."/>
            <person name="Geurts R."/>
            <person name="Zhang Z."/>
            <person name="Limpens E."/>
            <person name="Saunders D.G."/>
            <person name="Mu D."/>
            <person name="Pang E."/>
            <person name="Cao H."/>
            <person name="Cha H."/>
            <person name="Lin T."/>
            <person name="Zhou Q."/>
            <person name="Shang Y."/>
            <person name="Li Y."/>
            <person name="Ivanov S."/>
            <person name="Sharma T."/>
            <person name="Velzen R.V."/>
            <person name="Ruijter N.D."/>
            <person name="Aanen D.K."/>
            <person name="Win J."/>
            <person name="Kamoun S."/>
            <person name="Bisseling T."/>
            <person name="Huang S."/>
        </authorList>
    </citation>
    <scope>NUCLEOTIDE SEQUENCE [LARGE SCALE GENOMIC DNA]</scope>
    <source>
        <strain evidence="2">DAOM197198w</strain>
    </source>
</reference>
<evidence type="ECO:0000313" key="2">
    <source>
        <dbReference type="Proteomes" id="UP000022910"/>
    </source>
</evidence>
<gene>
    <name evidence="1" type="ORF">RirG_161990</name>
</gene>
<dbReference type="EMBL" id="JEMT01024733">
    <property type="protein sequence ID" value="EXX62411.1"/>
    <property type="molecule type" value="Genomic_DNA"/>
</dbReference>
<name>A0A015KRB2_RHIIW</name>
<organism evidence="1 2">
    <name type="scientific">Rhizophagus irregularis (strain DAOM 197198w)</name>
    <name type="common">Glomus intraradices</name>
    <dbReference type="NCBI Taxonomy" id="1432141"/>
    <lineage>
        <taxon>Eukaryota</taxon>
        <taxon>Fungi</taxon>
        <taxon>Fungi incertae sedis</taxon>
        <taxon>Mucoromycota</taxon>
        <taxon>Glomeromycotina</taxon>
        <taxon>Glomeromycetes</taxon>
        <taxon>Glomerales</taxon>
        <taxon>Glomeraceae</taxon>
        <taxon>Rhizophagus</taxon>
    </lineage>
</organism>
<comment type="caution">
    <text evidence="1">The sequence shown here is derived from an EMBL/GenBank/DDBJ whole genome shotgun (WGS) entry which is preliminary data.</text>
</comment>
<sequence length="90" mass="10464">MAPTSAKNDPLREKILKFSLNFEDTVKKYYDNPDNPDEIIYSETSDNTHAIEHRPHKRSTLINANLNIHKQALPSKRIRYSTDDVEKINP</sequence>
<proteinExistence type="predicted"/>
<evidence type="ECO:0000313" key="1">
    <source>
        <dbReference type="EMBL" id="EXX62411.1"/>
    </source>
</evidence>
<accession>A0A015KRB2</accession>
<dbReference type="Proteomes" id="UP000022910">
    <property type="component" value="Unassembled WGS sequence"/>
</dbReference>
<dbReference type="AlphaFoldDB" id="A0A015KRB2"/>
<dbReference type="HOGENOM" id="CLU_2442045_0_0_1"/>
<protein>
    <submittedName>
        <fullName evidence="1">Uncharacterized protein</fullName>
    </submittedName>
</protein>
<keyword evidence="2" id="KW-1185">Reference proteome</keyword>
<dbReference type="OrthoDB" id="10348815at2759"/>